<gene>
    <name evidence="2" type="ORF">CR513_38103</name>
</gene>
<protein>
    <submittedName>
        <fullName evidence="2">Uncharacterized protein</fullName>
    </submittedName>
</protein>
<dbReference type="EMBL" id="QJKJ01007976">
    <property type="protein sequence ID" value="RDX81233.1"/>
    <property type="molecule type" value="Genomic_DNA"/>
</dbReference>
<evidence type="ECO:0000313" key="3">
    <source>
        <dbReference type="Proteomes" id="UP000257109"/>
    </source>
</evidence>
<accession>A0A371FT57</accession>
<feature type="transmembrane region" description="Helical" evidence="1">
    <location>
        <begin position="48"/>
        <end position="70"/>
    </location>
</feature>
<keyword evidence="3" id="KW-1185">Reference proteome</keyword>
<reference evidence="2" key="1">
    <citation type="submission" date="2018-05" db="EMBL/GenBank/DDBJ databases">
        <title>Draft genome of Mucuna pruriens seed.</title>
        <authorList>
            <person name="Nnadi N.E."/>
            <person name="Vos R."/>
            <person name="Hasami M.H."/>
            <person name="Devisetty U.K."/>
            <person name="Aguiy J.C."/>
        </authorList>
    </citation>
    <scope>NUCLEOTIDE SEQUENCE [LARGE SCALE GENOMIC DNA]</scope>
    <source>
        <strain evidence="2">JCA_2017</strain>
    </source>
</reference>
<keyword evidence="1" id="KW-1133">Transmembrane helix</keyword>
<proteinExistence type="predicted"/>
<feature type="non-terminal residue" evidence="2">
    <location>
        <position position="1"/>
    </location>
</feature>
<organism evidence="2 3">
    <name type="scientific">Mucuna pruriens</name>
    <name type="common">Velvet bean</name>
    <name type="synonym">Dolichos pruriens</name>
    <dbReference type="NCBI Taxonomy" id="157652"/>
    <lineage>
        <taxon>Eukaryota</taxon>
        <taxon>Viridiplantae</taxon>
        <taxon>Streptophyta</taxon>
        <taxon>Embryophyta</taxon>
        <taxon>Tracheophyta</taxon>
        <taxon>Spermatophyta</taxon>
        <taxon>Magnoliopsida</taxon>
        <taxon>eudicotyledons</taxon>
        <taxon>Gunneridae</taxon>
        <taxon>Pentapetalae</taxon>
        <taxon>rosids</taxon>
        <taxon>fabids</taxon>
        <taxon>Fabales</taxon>
        <taxon>Fabaceae</taxon>
        <taxon>Papilionoideae</taxon>
        <taxon>50 kb inversion clade</taxon>
        <taxon>NPAAA clade</taxon>
        <taxon>indigoferoid/millettioid clade</taxon>
        <taxon>Phaseoleae</taxon>
        <taxon>Mucuna</taxon>
    </lineage>
</organism>
<sequence length="79" mass="8594">MVNFSSVTISLAMAQFPNLSGIYAELKQLIHFSSNGVNTVIPNGGELSTSLLSLLTLILCPCFIIFVPIAHRLVKIVYN</sequence>
<evidence type="ECO:0000256" key="1">
    <source>
        <dbReference type="SAM" id="Phobius"/>
    </source>
</evidence>
<comment type="caution">
    <text evidence="2">The sequence shown here is derived from an EMBL/GenBank/DDBJ whole genome shotgun (WGS) entry which is preliminary data.</text>
</comment>
<dbReference type="AlphaFoldDB" id="A0A371FT57"/>
<evidence type="ECO:0000313" key="2">
    <source>
        <dbReference type="EMBL" id="RDX81233.1"/>
    </source>
</evidence>
<keyword evidence="1" id="KW-0812">Transmembrane</keyword>
<dbReference type="Proteomes" id="UP000257109">
    <property type="component" value="Unassembled WGS sequence"/>
</dbReference>
<name>A0A371FT57_MUCPR</name>
<keyword evidence="1" id="KW-0472">Membrane</keyword>